<dbReference type="InterPro" id="IPR036583">
    <property type="entry name" value="23S_rRNA_IVS_sf"/>
</dbReference>
<organism evidence="2 3">
    <name type="scientific">Dolichospermum heterosporum TAC447</name>
    <dbReference type="NCBI Taxonomy" id="747523"/>
    <lineage>
        <taxon>Bacteria</taxon>
        <taxon>Bacillati</taxon>
        <taxon>Cyanobacteriota</taxon>
        <taxon>Cyanophyceae</taxon>
        <taxon>Nostocales</taxon>
        <taxon>Aphanizomenonaceae</taxon>
        <taxon>Dolichospermum</taxon>
        <taxon>Dolichospermum heterosporum</taxon>
    </lineage>
</organism>
<gene>
    <name evidence="2" type="primary">avd</name>
    <name evidence="2" type="ORF">NG743_04160</name>
</gene>
<dbReference type="InterPro" id="IPR055360">
    <property type="entry name" value="bAvd"/>
</dbReference>
<reference evidence="2" key="1">
    <citation type="submission" date="2022-06" db="EMBL/GenBank/DDBJ databases">
        <title>Nostosin G and Spiroidesin B from the Cyanobacterium Dolichospermum sp. NIES-1697.</title>
        <authorList>
            <person name="Phan C.-S."/>
            <person name="Mehjabin J.J."/>
            <person name="Anas A.R.J."/>
            <person name="Hayasaka M."/>
            <person name="Onoki R."/>
            <person name="Wang J."/>
            <person name="Umezawa T."/>
            <person name="Washio K."/>
            <person name="Morikawa M."/>
            <person name="Okino T."/>
        </authorList>
    </citation>
    <scope>NUCLEOTIDE SEQUENCE</scope>
    <source>
        <strain evidence="2">NIES-1697</strain>
    </source>
</reference>
<evidence type="ECO:0000313" key="2">
    <source>
        <dbReference type="EMBL" id="UUO16252.1"/>
    </source>
</evidence>
<dbReference type="RefSeq" id="WP_257121576.1">
    <property type="nucleotide sequence ID" value="NZ_CP099464.1"/>
</dbReference>
<dbReference type="NCBIfam" id="NF033474">
    <property type="entry name" value="DivGenRetAVD"/>
    <property type="match status" value="1"/>
</dbReference>
<dbReference type="Proteomes" id="UP001057561">
    <property type="component" value="Chromosome"/>
</dbReference>
<dbReference type="SUPFAM" id="SSF158446">
    <property type="entry name" value="IVS-encoded protein-like"/>
    <property type="match status" value="1"/>
</dbReference>
<dbReference type="Gene3D" id="1.20.1440.60">
    <property type="entry name" value="23S rRNA-intervening sequence"/>
    <property type="match status" value="1"/>
</dbReference>
<feature type="domain" description="bAvd-like" evidence="1">
    <location>
        <begin position="6"/>
        <end position="108"/>
    </location>
</feature>
<name>A0ABY5LWA9_9CYAN</name>
<dbReference type="Pfam" id="PF22296">
    <property type="entry name" value="bAvd"/>
    <property type="match status" value="1"/>
</dbReference>
<keyword evidence="3" id="KW-1185">Reference proteome</keyword>
<dbReference type="EMBL" id="CP099464">
    <property type="protein sequence ID" value="UUO16252.1"/>
    <property type="molecule type" value="Genomic_DNA"/>
</dbReference>
<dbReference type="CDD" id="cd16376">
    <property type="entry name" value="Avd_like"/>
    <property type="match status" value="1"/>
</dbReference>
<sequence length="117" mass="14006">MGDLPIIQKTYDLINWYVPIINRLPRNHKFMLGNRITTVLYDILDELLIARYRSPKLTELRSSNIKLEILRYQTRLLFDFHLISTDRYEYIQKLINEIGLDLGGWIKQQENLTLNNL</sequence>
<evidence type="ECO:0000259" key="1">
    <source>
        <dbReference type="Pfam" id="PF22296"/>
    </source>
</evidence>
<protein>
    <submittedName>
        <fullName evidence="2">Diversity-generating retroelement protein Avd</fullName>
    </submittedName>
</protein>
<evidence type="ECO:0000313" key="3">
    <source>
        <dbReference type="Proteomes" id="UP001057561"/>
    </source>
</evidence>
<proteinExistence type="predicted"/>
<accession>A0ABY5LWA9</accession>